<proteinExistence type="predicted"/>
<keyword evidence="2" id="KW-0472">Membrane</keyword>
<keyword evidence="2" id="KW-1133">Transmembrane helix</keyword>
<feature type="transmembrane region" description="Helical" evidence="2">
    <location>
        <begin position="35"/>
        <end position="56"/>
    </location>
</feature>
<protein>
    <submittedName>
        <fullName evidence="3">Unannotated protein</fullName>
    </submittedName>
</protein>
<dbReference type="EMBL" id="CAEZVF010000044">
    <property type="protein sequence ID" value="CAB4619095.1"/>
    <property type="molecule type" value="Genomic_DNA"/>
</dbReference>
<dbReference type="Pfam" id="PF14155">
    <property type="entry name" value="DUF4307"/>
    <property type="match status" value="1"/>
</dbReference>
<reference evidence="3" key="1">
    <citation type="submission" date="2020-05" db="EMBL/GenBank/DDBJ databases">
        <authorList>
            <person name="Chiriac C."/>
            <person name="Salcher M."/>
            <person name="Ghai R."/>
            <person name="Kavagutti S V."/>
        </authorList>
    </citation>
    <scope>NUCLEOTIDE SEQUENCE</scope>
</reference>
<organism evidence="3">
    <name type="scientific">freshwater metagenome</name>
    <dbReference type="NCBI Taxonomy" id="449393"/>
    <lineage>
        <taxon>unclassified sequences</taxon>
        <taxon>metagenomes</taxon>
        <taxon>ecological metagenomes</taxon>
    </lineage>
</organism>
<dbReference type="AlphaFoldDB" id="A0A6J6I5I8"/>
<evidence type="ECO:0000256" key="2">
    <source>
        <dbReference type="SAM" id="Phobius"/>
    </source>
</evidence>
<dbReference type="InterPro" id="IPR025443">
    <property type="entry name" value="DUF4307"/>
</dbReference>
<accession>A0A6J6I5I8</accession>
<name>A0A6J6I5I8_9ZZZZ</name>
<feature type="region of interest" description="Disordered" evidence="1">
    <location>
        <begin position="1"/>
        <end position="24"/>
    </location>
</feature>
<gene>
    <name evidence="3" type="ORF">UFOPK1939_00432</name>
</gene>
<keyword evidence="2" id="KW-0812">Transmembrane</keyword>
<evidence type="ECO:0000256" key="1">
    <source>
        <dbReference type="SAM" id="MobiDB-lite"/>
    </source>
</evidence>
<sequence length="143" mass="15543">MSQDPSVSPDAGPPALIRPADRYGDASPGRQRLNAVLITVAALTFVGGIVALGWSLSHPAFTTQLRAYQVVNDRSVKVEYLVRVRDPQTTVTCIVRARDRQSNEIGRTEVTSKRGLAEQALTVTVRTTVRANLGEIQGCQLTR</sequence>
<evidence type="ECO:0000313" key="3">
    <source>
        <dbReference type="EMBL" id="CAB4619095.1"/>
    </source>
</evidence>